<comment type="caution">
    <text evidence="2">The sequence shown here is derived from an EMBL/GenBank/DDBJ whole genome shotgun (WGS) entry which is preliminary data.</text>
</comment>
<dbReference type="Gene3D" id="3.40.50.10610">
    <property type="entry name" value="ABC-type transport auxiliary lipoprotein component"/>
    <property type="match status" value="1"/>
</dbReference>
<dbReference type="InterPro" id="IPR005586">
    <property type="entry name" value="ABC_trans_aux"/>
</dbReference>
<name>A0A227J471_VIBPH</name>
<evidence type="ECO:0000313" key="3">
    <source>
        <dbReference type="Proteomes" id="UP000214596"/>
    </source>
</evidence>
<dbReference type="AlphaFoldDB" id="A0A227J471"/>
<gene>
    <name evidence="2" type="ORF">CA163_26115</name>
</gene>
<dbReference type="EMBL" id="NIXT01002757">
    <property type="protein sequence ID" value="OXE29909.1"/>
    <property type="molecule type" value="Genomic_DNA"/>
</dbReference>
<sequence length="44" mass="4619">ASGNVVRSSQVKILMPLQDEGYDALVDALSAGLNQLTDDMAAQL</sequence>
<feature type="non-terminal residue" evidence="2">
    <location>
        <position position="1"/>
    </location>
</feature>
<dbReference type="Pfam" id="PF03886">
    <property type="entry name" value="ABC_trans_aux"/>
    <property type="match status" value="1"/>
</dbReference>
<feature type="domain" description="ABC-type transport auxiliary lipoprotein component" evidence="1">
    <location>
        <begin position="3"/>
        <end position="41"/>
    </location>
</feature>
<organism evidence="2 3">
    <name type="scientific">Vibrio parahaemolyticus</name>
    <dbReference type="NCBI Taxonomy" id="670"/>
    <lineage>
        <taxon>Bacteria</taxon>
        <taxon>Pseudomonadati</taxon>
        <taxon>Pseudomonadota</taxon>
        <taxon>Gammaproteobacteria</taxon>
        <taxon>Vibrionales</taxon>
        <taxon>Vibrionaceae</taxon>
        <taxon>Vibrio</taxon>
    </lineage>
</organism>
<dbReference type="SUPFAM" id="SSF159594">
    <property type="entry name" value="XCC0632-like"/>
    <property type="match status" value="1"/>
</dbReference>
<proteinExistence type="predicted"/>
<accession>A0A227J471</accession>
<protein>
    <recommendedName>
        <fullName evidence="1">ABC-type transport auxiliary lipoprotein component domain-containing protein</fullName>
    </recommendedName>
</protein>
<dbReference type="Proteomes" id="UP000214596">
    <property type="component" value="Unassembled WGS sequence"/>
</dbReference>
<reference evidence="2 3" key="1">
    <citation type="journal article" date="2017" name="Appl. Environ. Microbiol.">
        <title>Parallel evolution of two clades of a major Atlantic endemic Vibrio parahaemolyticus pathogen lineage by independent acquisition of related pathogenicity islands.</title>
        <authorList>
            <person name="Xu F."/>
            <person name="Gonzalez-Escalona N."/>
            <person name="Drees K.P."/>
            <person name="Sebra R.P."/>
            <person name="Cooper V.S."/>
            <person name="Jones S.H."/>
            <person name="Whistler C.A."/>
        </authorList>
    </citation>
    <scope>NUCLEOTIDE SEQUENCE [LARGE SCALE GENOMIC DNA]</scope>
    <source>
        <strain evidence="2 3">MAVP-3</strain>
    </source>
</reference>
<evidence type="ECO:0000313" key="2">
    <source>
        <dbReference type="EMBL" id="OXE29909.1"/>
    </source>
</evidence>
<evidence type="ECO:0000259" key="1">
    <source>
        <dbReference type="Pfam" id="PF03886"/>
    </source>
</evidence>